<dbReference type="PIRSF" id="PIRSF008159">
    <property type="entry name" value="UCP008159_ABC"/>
    <property type="match status" value="1"/>
</dbReference>
<dbReference type="OrthoDB" id="1679673at2"/>
<dbReference type="KEGG" id="abaw:D5400_19860"/>
<dbReference type="Proteomes" id="UP000268192">
    <property type="component" value="Chromosome"/>
</dbReference>
<organism evidence="2 3">
    <name type="scientific">Georhizobium profundi</name>
    <dbReference type="NCBI Taxonomy" id="2341112"/>
    <lineage>
        <taxon>Bacteria</taxon>
        <taxon>Pseudomonadati</taxon>
        <taxon>Pseudomonadota</taxon>
        <taxon>Alphaproteobacteria</taxon>
        <taxon>Hyphomicrobiales</taxon>
        <taxon>Rhizobiaceae</taxon>
        <taxon>Georhizobium</taxon>
    </lineage>
</organism>
<dbReference type="AlphaFoldDB" id="A0A3S9B8G6"/>
<gene>
    <name evidence="2" type="ORF">D5400_19860</name>
</gene>
<evidence type="ECO:0000256" key="1">
    <source>
        <dbReference type="SAM" id="SignalP"/>
    </source>
</evidence>
<keyword evidence="1" id="KW-0732">Signal</keyword>
<evidence type="ECO:0000313" key="3">
    <source>
        <dbReference type="Proteomes" id="UP000268192"/>
    </source>
</evidence>
<proteinExistence type="predicted"/>
<dbReference type="Pfam" id="PF06226">
    <property type="entry name" value="DUF1007"/>
    <property type="match status" value="1"/>
</dbReference>
<keyword evidence="3" id="KW-1185">Reference proteome</keyword>
<sequence length="219" mass="24134">MKTTRKSGLARLAFAGICLLALPTSAGAHPHIFAEARLEVMLGDDGKVEELRHVWRFDEFFSSTVMLEFDANSNLELEQEELEAIGETVKQSLGDFDYYTAIHRNGVDLGVQAPDRIFANFENGQLLMFFAVKPKDDAPLDGKLTFGVYDPTMYAAIDFVNDGDMVVMGNAGGCESAVVRPDPDQVLAEMQGSLTEAFFNDPEGYDISQLFATRLEVTC</sequence>
<dbReference type="RefSeq" id="WP_126011961.1">
    <property type="nucleotide sequence ID" value="NZ_CP032509.1"/>
</dbReference>
<evidence type="ECO:0000313" key="2">
    <source>
        <dbReference type="EMBL" id="AZN73242.1"/>
    </source>
</evidence>
<feature type="chain" id="PRO_5019263190" evidence="1">
    <location>
        <begin position="29"/>
        <end position="219"/>
    </location>
</feature>
<dbReference type="EMBL" id="CP032509">
    <property type="protein sequence ID" value="AZN73242.1"/>
    <property type="molecule type" value="Genomic_DNA"/>
</dbReference>
<reference evidence="2 3" key="1">
    <citation type="submission" date="2018-09" db="EMBL/GenBank/DDBJ databases">
        <title>Marinorhizobium profundi gen. nov., sp. nov., isolated from a deep-sea sediment sample from the New Britain Trench and proposal of Marinorhizobiaceae fam. nov. in the order Rhizobiales of the class Alphaproteobacteria.</title>
        <authorList>
            <person name="Cao J."/>
        </authorList>
    </citation>
    <scope>NUCLEOTIDE SEQUENCE [LARGE SCALE GENOMIC DNA]</scope>
    <source>
        <strain evidence="2 3">WS11</strain>
    </source>
</reference>
<protein>
    <submittedName>
        <fullName evidence="2">DUF1007 family protein</fullName>
    </submittedName>
</protein>
<name>A0A3S9B8G6_9HYPH</name>
<dbReference type="InterPro" id="IPR016537">
    <property type="entry name" value="UCP008159_ABC"/>
</dbReference>
<accession>A0A3S9B8G6</accession>
<dbReference type="InterPro" id="IPR010412">
    <property type="entry name" value="DUF1007"/>
</dbReference>
<feature type="signal peptide" evidence="1">
    <location>
        <begin position="1"/>
        <end position="28"/>
    </location>
</feature>